<evidence type="ECO:0000313" key="5">
    <source>
        <dbReference type="EMBL" id="QLG49744.1"/>
    </source>
</evidence>
<dbReference type="PANTHER" id="PTHR43464:SF19">
    <property type="entry name" value="UBIQUINONE BIOSYNTHESIS O-METHYLTRANSFERASE, MITOCHONDRIAL"/>
    <property type="match status" value="1"/>
</dbReference>
<accession>A0A7D5KST1</accession>
<evidence type="ECO:0000256" key="1">
    <source>
        <dbReference type="ARBA" id="ARBA00022603"/>
    </source>
</evidence>
<dbReference type="EMBL" id="CP058601">
    <property type="protein sequence ID" value="QLG49744.1"/>
    <property type="molecule type" value="Genomic_DNA"/>
</dbReference>
<gene>
    <name evidence="5" type="ORF">HYG82_13185</name>
</gene>
<dbReference type="Pfam" id="PF08241">
    <property type="entry name" value="Methyltransf_11"/>
    <property type="match status" value="1"/>
</dbReference>
<sequence length="261" mass="29046">MGTKTEFDSKEAAGVESLYQTDAAERRRRFVRTTLEPQPGERVLSIGCGPGFEPVELADAVTSDGRVDAIDASEPMIHLAKKRCEDHENVTVQHGLATELPVEDGAFDAATSVQVFEYIEDLDAALSELERVLRPGGRAAVYATDWDSLVWNAADRERSRRVADAWADHCPRPHLGSDLRSPLRSAGLSVDRVAPFTIVETELEDTFAGYMRGILRSYATEHDEFDTETPQAWGEDLRERDRNGETLFSLTAFLYLVSKPE</sequence>
<dbReference type="InterPro" id="IPR013216">
    <property type="entry name" value="Methyltransf_11"/>
</dbReference>
<evidence type="ECO:0000313" key="6">
    <source>
        <dbReference type="Proteomes" id="UP000509241"/>
    </source>
</evidence>
<evidence type="ECO:0000256" key="2">
    <source>
        <dbReference type="ARBA" id="ARBA00022679"/>
    </source>
</evidence>
<dbReference type="RefSeq" id="WP_179261588.1">
    <property type="nucleotide sequence ID" value="NZ_CP058601.1"/>
</dbReference>
<dbReference type="CDD" id="cd02440">
    <property type="entry name" value="AdoMet_MTases"/>
    <property type="match status" value="1"/>
</dbReference>
<dbReference type="InterPro" id="IPR029063">
    <property type="entry name" value="SAM-dependent_MTases_sf"/>
</dbReference>
<dbReference type="AlphaFoldDB" id="A0A7D5KST1"/>
<feature type="domain" description="Methyltransferase type 11" evidence="4">
    <location>
        <begin position="44"/>
        <end position="140"/>
    </location>
</feature>
<proteinExistence type="predicted"/>
<dbReference type="GO" id="GO:0032259">
    <property type="term" value="P:methylation"/>
    <property type="evidence" value="ECO:0007669"/>
    <property type="project" value="UniProtKB-KW"/>
</dbReference>
<dbReference type="OrthoDB" id="57427at2157"/>
<dbReference type="Proteomes" id="UP000509241">
    <property type="component" value="Chromosome"/>
</dbReference>
<dbReference type="KEGG" id="haly:HYG82_13185"/>
<keyword evidence="6" id="KW-1185">Reference proteome</keyword>
<dbReference type="PANTHER" id="PTHR43464">
    <property type="entry name" value="METHYLTRANSFERASE"/>
    <property type="match status" value="1"/>
</dbReference>
<dbReference type="GO" id="GO:0008757">
    <property type="term" value="F:S-adenosylmethionine-dependent methyltransferase activity"/>
    <property type="evidence" value="ECO:0007669"/>
    <property type="project" value="InterPro"/>
</dbReference>
<keyword evidence="1 5" id="KW-0489">Methyltransferase</keyword>
<keyword evidence="2" id="KW-0808">Transferase</keyword>
<keyword evidence="3" id="KW-0949">S-adenosyl-L-methionine</keyword>
<name>A0A7D5KST1_9EURY</name>
<evidence type="ECO:0000256" key="3">
    <source>
        <dbReference type="ARBA" id="ARBA00022691"/>
    </source>
</evidence>
<dbReference type="GeneID" id="56034262"/>
<dbReference type="Gene3D" id="3.40.50.150">
    <property type="entry name" value="Vaccinia Virus protein VP39"/>
    <property type="match status" value="1"/>
</dbReference>
<reference evidence="5 6" key="1">
    <citation type="submission" date="2020-07" db="EMBL/GenBank/DDBJ databases">
        <authorList>
            <person name="Cui H."/>
        </authorList>
    </citation>
    <scope>NUCLEOTIDE SEQUENCE [LARGE SCALE GENOMIC DNA]</scope>
    <source>
        <strain evidence="5 6">YPL8</strain>
    </source>
</reference>
<dbReference type="SUPFAM" id="SSF53335">
    <property type="entry name" value="S-adenosyl-L-methionine-dependent methyltransferases"/>
    <property type="match status" value="1"/>
</dbReference>
<evidence type="ECO:0000259" key="4">
    <source>
        <dbReference type="Pfam" id="PF08241"/>
    </source>
</evidence>
<organism evidence="5 6">
    <name type="scientific">Natrinema halophilum</name>
    <dbReference type="NCBI Taxonomy" id="1699371"/>
    <lineage>
        <taxon>Archaea</taxon>
        <taxon>Methanobacteriati</taxon>
        <taxon>Methanobacteriota</taxon>
        <taxon>Stenosarchaea group</taxon>
        <taxon>Halobacteria</taxon>
        <taxon>Halobacteriales</taxon>
        <taxon>Natrialbaceae</taxon>
        <taxon>Natrinema</taxon>
    </lineage>
</organism>
<protein>
    <submittedName>
        <fullName evidence="5">Methyltransferase domain-containing protein</fullName>
    </submittedName>
</protein>